<keyword evidence="2" id="KW-0812">Transmembrane</keyword>
<proteinExistence type="predicted"/>
<name>A0AAD7AEI9_9AGAR</name>
<keyword evidence="3" id="KW-0732">Signal</keyword>
<feature type="signal peptide" evidence="3">
    <location>
        <begin position="1"/>
        <end position="19"/>
    </location>
</feature>
<keyword evidence="2" id="KW-0472">Membrane</keyword>
<feature type="chain" id="PRO_5042192177" description="Mid2 domain-containing protein" evidence="3">
    <location>
        <begin position="20"/>
        <end position="400"/>
    </location>
</feature>
<gene>
    <name evidence="4" type="ORF">DFH08DRAFT_509456</name>
</gene>
<evidence type="ECO:0000256" key="1">
    <source>
        <dbReference type="SAM" id="MobiDB-lite"/>
    </source>
</evidence>
<evidence type="ECO:0000256" key="3">
    <source>
        <dbReference type="SAM" id="SignalP"/>
    </source>
</evidence>
<dbReference type="EMBL" id="JARIHO010000009">
    <property type="protein sequence ID" value="KAJ7355841.1"/>
    <property type="molecule type" value="Genomic_DNA"/>
</dbReference>
<feature type="region of interest" description="Disordered" evidence="1">
    <location>
        <begin position="136"/>
        <end position="202"/>
    </location>
</feature>
<reference evidence="4" key="1">
    <citation type="submission" date="2023-03" db="EMBL/GenBank/DDBJ databases">
        <title>Massive genome expansion in bonnet fungi (Mycena s.s.) driven by repeated elements and novel gene families across ecological guilds.</title>
        <authorList>
            <consortium name="Lawrence Berkeley National Laboratory"/>
            <person name="Harder C.B."/>
            <person name="Miyauchi S."/>
            <person name="Viragh M."/>
            <person name="Kuo A."/>
            <person name="Thoen E."/>
            <person name="Andreopoulos B."/>
            <person name="Lu D."/>
            <person name="Skrede I."/>
            <person name="Drula E."/>
            <person name="Henrissat B."/>
            <person name="Morin E."/>
            <person name="Kohler A."/>
            <person name="Barry K."/>
            <person name="LaButti K."/>
            <person name="Morin E."/>
            <person name="Salamov A."/>
            <person name="Lipzen A."/>
            <person name="Mereny Z."/>
            <person name="Hegedus B."/>
            <person name="Baldrian P."/>
            <person name="Stursova M."/>
            <person name="Weitz H."/>
            <person name="Taylor A."/>
            <person name="Grigoriev I.V."/>
            <person name="Nagy L.G."/>
            <person name="Martin F."/>
            <person name="Kauserud H."/>
        </authorList>
    </citation>
    <scope>NUCLEOTIDE SEQUENCE</scope>
    <source>
        <strain evidence="4">CBHHK002</strain>
    </source>
</reference>
<evidence type="ECO:0000313" key="4">
    <source>
        <dbReference type="EMBL" id="KAJ7355841.1"/>
    </source>
</evidence>
<feature type="compositionally biased region" description="Low complexity" evidence="1">
    <location>
        <begin position="136"/>
        <end position="170"/>
    </location>
</feature>
<evidence type="ECO:0000313" key="5">
    <source>
        <dbReference type="Proteomes" id="UP001218218"/>
    </source>
</evidence>
<comment type="caution">
    <text evidence="4">The sequence shown here is derived from an EMBL/GenBank/DDBJ whole genome shotgun (WGS) entry which is preliminary data.</text>
</comment>
<feature type="compositionally biased region" description="Polar residues" evidence="1">
    <location>
        <begin position="171"/>
        <end position="182"/>
    </location>
</feature>
<sequence>MLTFFVILASGLYIRSARAAGGALDFLEVHDPVGVVQCDQYNVTWQGGVPPFSVQVRDPVQQGNIYAFWAIVQDDFILWDVDKLGVAPGSLPLTFEVAVSDSTGTTATSRTESVAPATIALDASGLCTSIITPGADSGTTTSSSSPTTAQAQTSTTTTPTISPTSPTTSGKATSPTGSATKLSASGTSSVSGSGTGSNSASAVSSADAAAGGTTTNSKKVSSGAIAGGIIGGIILISLLGTLFAFLRRRHQKALLDDLTANDYHLALHGKIPPPEDVVEKPLPAFYEPIKPGSTPLPQPAAAYYRDVSASPSLQSHPSSGYLPASASQLTPYPSPYHDVPHAHPHMDVASQQMELERQIGVMQQEINGMQTAAHTQTLQNQVNTMRGELERLRMAQNGYR</sequence>
<dbReference type="AlphaFoldDB" id="A0AAD7AEI9"/>
<evidence type="ECO:0008006" key="6">
    <source>
        <dbReference type="Google" id="ProtNLM"/>
    </source>
</evidence>
<feature type="compositionally biased region" description="Low complexity" evidence="1">
    <location>
        <begin position="183"/>
        <end position="202"/>
    </location>
</feature>
<keyword evidence="2" id="KW-1133">Transmembrane helix</keyword>
<organism evidence="4 5">
    <name type="scientific">Mycena albidolilacea</name>
    <dbReference type="NCBI Taxonomy" id="1033008"/>
    <lineage>
        <taxon>Eukaryota</taxon>
        <taxon>Fungi</taxon>
        <taxon>Dikarya</taxon>
        <taxon>Basidiomycota</taxon>
        <taxon>Agaricomycotina</taxon>
        <taxon>Agaricomycetes</taxon>
        <taxon>Agaricomycetidae</taxon>
        <taxon>Agaricales</taxon>
        <taxon>Marasmiineae</taxon>
        <taxon>Mycenaceae</taxon>
        <taxon>Mycena</taxon>
    </lineage>
</organism>
<evidence type="ECO:0000256" key="2">
    <source>
        <dbReference type="SAM" id="Phobius"/>
    </source>
</evidence>
<accession>A0AAD7AEI9</accession>
<protein>
    <recommendedName>
        <fullName evidence="6">Mid2 domain-containing protein</fullName>
    </recommendedName>
</protein>
<keyword evidence="5" id="KW-1185">Reference proteome</keyword>
<feature type="transmembrane region" description="Helical" evidence="2">
    <location>
        <begin position="224"/>
        <end position="246"/>
    </location>
</feature>
<dbReference type="Proteomes" id="UP001218218">
    <property type="component" value="Unassembled WGS sequence"/>
</dbReference>